<accession>A0A9W9UAS5</accession>
<dbReference type="Pfam" id="PF05199">
    <property type="entry name" value="GMC_oxred_C"/>
    <property type="match status" value="1"/>
</dbReference>
<evidence type="ECO:0000256" key="7">
    <source>
        <dbReference type="SAM" id="SignalP"/>
    </source>
</evidence>
<dbReference type="SUPFAM" id="SSF51905">
    <property type="entry name" value="FAD/NAD(P)-binding domain"/>
    <property type="match status" value="1"/>
</dbReference>
<feature type="domain" description="Glucose-methanol-choline oxidoreductase N-terminal" evidence="8">
    <location>
        <begin position="336"/>
        <end position="350"/>
    </location>
</feature>
<comment type="caution">
    <text evidence="9">The sequence shown here is derived from an EMBL/GenBank/DDBJ whole genome shotgun (WGS) entry which is preliminary data.</text>
</comment>
<feature type="signal peptide" evidence="7">
    <location>
        <begin position="1"/>
        <end position="25"/>
    </location>
</feature>
<dbReference type="InterPro" id="IPR007867">
    <property type="entry name" value="GMC_OxRtase_C"/>
</dbReference>
<dbReference type="GO" id="GO:0005737">
    <property type="term" value="C:cytoplasm"/>
    <property type="evidence" value="ECO:0007669"/>
    <property type="project" value="UniProtKB-SubCell"/>
</dbReference>
<dbReference type="PROSITE" id="PS00624">
    <property type="entry name" value="GMC_OXRED_2"/>
    <property type="match status" value="1"/>
</dbReference>
<dbReference type="Gene3D" id="3.30.560.10">
    <property type="entry name" value="Glucose Oxidase, domain 3"/>
    <property type="match status" value="1"/>
</dbReference>
<dbReference type="Proteomes" id="UP001147695">
    <property type="component" value="Unassembled WGS sequence"/>
</dbReference>
<proteinExistence type="inferred from homology"/>
<keyword evidence="7" id="KW-0732">Signal</keyword>
<keyword evidence="4" id="KW-0963">Cytoplasm</keyword>
<keyword evidence="6" id="KW-0325">Glycoprotein</keyword>
<protein>
    <recommendedName>
        <fullName evidence="8">Glucose-methanol-choline oxidoreductase N-terminal domain-containing protein</fullName>
    </recommendedName>
</protein>
<evidence type="ECO:0000256" key="5">
    <source>
        <dbReference type="ARBA" id="ARBA00022512"/>
    </source>
</evidence>
<evidence type="ECO:0000313" key="9">
    <source>
        <dbReference type="EMBL" id="KAJ5329223.1"/>
    </source>
</evidence>
<evidence type="ECO:0000256" key="4">
    <source>
        <dbReference type="ARBA" id="ARBA00022490"/>
    </source>
</evidence>
<evidence type="ECO:0000256" key="3">
    <source>
        <dbReference type="ARBA" id="ARBA00010790"/>
    </source>
</evidence>
<reference evidence="9" key="1">
    <citation type="submission" date="2022-12" db="EMBL/GenBank/DDBJ databases">
        <authorList>
            <person name="Petersen C."/>
        </authorList>
    </citation>
    <scope>NUCLEOTIDE SEQUENCE</scope>
    <source>
        <strain evidence="9">IBT 35673</strain>
    </source>
</reference>
<comment type="similarity">
    <text evidence="3">Belongs to the GMC oxidoreductase family.</text>
</comment>
<dbReference type="EMBL" id="JAPZBQ010000005">
    <property type="protein sequence ID" value="KAJ5329223.1"/>
    <property type="molecule type" value="Genomic_DNA"/>
</dbReference>
<evidence type="ECO:0000256" key="6">
    <source>
        <dbReference type="ARBA" id="ARBA00023180"/>
    </source>
</evidence>
<keyword evidence="5" id="KW-0134">Cell wall</keyword>
<keyword evidence="5" id="KW-0964">Secreted</keyword>
<dbReference type="Pfam" id="PF00732">
    <property type="entry name" value="GMC_oxred_N"/>
    <property type="match status" value="1"/>
</dbReference>
<dbReference type="PANTHER" id="PTHR11552">
    <property type="entry name" value="GLUCOSE-METHANOL-CHOLINE GMC OXIDOREDUCTASE"/>
    <property type="match status" value="1"/>
</dbReference>
<dbReference type="PANTHER" id="PTHR11552:SF138">
    <property type="entry name" value="DEHYDROGENASE PKFF-RELATED"/>
    <property type="match status" value="1"/>
</dbReference>
<dbReference type="GO" id="GO:0016614">
    <property type="term" value="F:oxidoreductase activity, acting on CH-OH group of donors"/>
    <property type="evidence" value="ECO:0007669"/>
    <property type="project" value="InterPro"/>
</dbReference>
<reference evidence="9" key="2">
    <citation type="journal article" date="2023" name="IMA Fungus">
        <title>Comparative genomic study of the Penicillium genus elucidates a diverse pangenome and 15 lateral gene transfer events.</title>
        <authorList>
            <person name="Petersen C."/>
            <person name="Sorensen T."/>
            <person name="Nielsen M.R."/>
            <person name="Sondergaard T.E."/>
            <person name="Sorensen J.L."/>
            <person name="Fitzpatrick D.A."/>
            <person name="Frisvad J.C."/>
            <person name="Nielsen K.L."/>
        </authorList>
    </citation>
    <scope>NUCLEOTIDE SEQUENCE</scope>
    <source>
        <strain evidence="9">IBT 35673</strain>
    </source>
</reference>
<gene>
    <name evidence="9" type="ORF">N7452_009613</name>
</gene>
<dbReference type="AlphaFoldDB" id="A0A9W9UAS5"/>
<evidence type="ECO:0000313" key="10">
    <source>
        <dbReference type="Proteomes" id="UP001147695"/>
    </source>
</evidence>
<dbReference type="InterPro" id="IPR036188">
    <property type="entry name" value="FAD/NAD-bd_sf"/>
</dbReference>
<evidence type="ECO:0000256" key="1">
    <source>
        <dbReference type="ARBA" id="ARBA00004191"/>
    </source>
</evidence>
<dbReference type="SUPFAM" id="SSF54373">
    <property type="entry name" value="FAD-linked reductases, C-terminal domain"/>
    <property type="match status" value="1"/>
</dbReference>
<dbReference type="Gene3D" id="3.50.50.60">
    <property type="entry name" value="FAD/NAD(P)-binding domain"/>
    <property type="match status" value="1"/>
</dbReference>
<dbReference type="InterPro" id="IPR000172">
    <property type="entry name" value="GMC_OxRdtase_N"/>
</dbReference>
<sequence>MHIQFNPGTMAALLYGLCFLPSTLATIGAGPSPEGITKLFGNSFGLPGENATYDYVVVGGGTAGNAIAARLALDPANYSVAVIEAGSFYEILNSNRTQVPGYDFYSALANFLGGSFESLTNFGLKTAPQGGYNGREILYVAGQTFGGSSASNYMGYARATEGTFDEWSKIVGDDLWSWDNVYPAYKKSCNFTAPNYSKIDPSANISYDASAFESNGGPLKVSYGNYQGPYGTYLEKSLDKLGFERLAGLNSGRLIGYSTIATAIDTEEATRSSSETSFLQLAAKHSNIKLYPQTLGSRILFDGKKRATGVEVQTNSLTSKFKYHLKATKEVILSAGTWHSPQILMLSGVGPSQTLQKHDIPVVADLPGVGQGARDQPWMALSYKVNVTTGTQLAAGNAEFSAALAEEYLTNQTGLLSSIGGGQALAFEKFPASYRQDFSQSTRDFLDTFPNDWPEANYLSLEYGSYPSDLGPDDNYLTIGSALLTTSARGNLTIQSADITDSPIISPNWLLDEGDQEQAIAALQRIREIAFNSTIVEEEYLPGPNVTTRAEILEWLKDNMSLIYHATSSCRMGVSNDTTAVVDSRARVRGVTGLRVVDASAFPFVPPTFPMATVYMFAERIAELILDGQ</sequence>
<evidence type="ECO:0000259" key="8">
    <source>
        <dbReference type="PROSITE" id="PS00624"/>
    </source>
</evidence>
<dbReference type="GO" id="GO:0044550">
    <property type="term" value="P:secondary metabolite biosynthetic process"/>
    <property type="evidence" value="ECO:0007669"/>
    <property type="project" value="TreeGrafter"/>
</dbReference>
<comment type="subcellular location">
    <subcellularLocation>
        <location evidence="2">Cytoplasm</location>
    </subcellularLocation>
    <subcellularLocation>
        <location evidence="1">Secreted</location>
        <location evidence="1">Cell wall</location>
    </subcellularLocation>
</comment>
<evidence type="ECO:0000256" key="2">
    <source>
        <dbReference type="ARBA" id="ARBA00004496"/>
    </source>
</evidence>
<dbReference type="PIRSF" id="PIRSF000137">
    <property type="entry name" value="Alcohol_oxidase"/>
    <property type="match status" value="1"/>
</dbReference>
<dbReference type="InterPro" id="IPR012132">
    <property type="entry name" value="GMC_OxRdtase"/>
</dbReference>
<feature type="chain" id="PRO_5040956411" description="Glucose-methanol-choline oxidoreductase N-terminal domain-containing protein" evidence="7">
    <location>
        <begin position="26"/>
        <end position="629"/>
    </location>
</feature>
<organism evidence="9 10">
    <name type="scientific">Penicillium brevicompactum</name>
    <dbReference type="NCBI Taxonomy" id="5074"/>
    <lineage>
        <taxon>Eukaryota</taxon>
        <taxon>Fungi</taxon>
        <taxon>Dikarya</taxon>
        <taxon>Ascomycota</taxon>
        <taxon>Pezizomycotina</taxon>
        <taxon>Eurotiomycetes</taxon>
        <taxon>Eurotiomycetidae</taxon>
        <taxon>Eurotiales</taxon>
        <taxon>Aspergillaceae</taxon>
        <taxon>Penicillium</taxon>
    </lineage>
</organism>
<name>A0A9W9UAS5_PENBR</name>
<dbReference type="GO" id="GO:0050660">
    <property type="term" value="F:flavin adenine dinucleotide binding"/>
    <property type="evidence" value="ECO:0007669"/>
    <property type="project" value="InterPro"/>
</dbReference>